<evidence type="ECO:0000313" key="3">
    <source>
        <dbReference type="Proteomes" id="UP000253676"/>
    </source>
</evidence>
<dbReference type="AlphaFoldDB" id="A0A366B252"/>
<evidence type="ECO:0000256" key="1">
    <source>
        <dbReference type="SAM" id="SignalP"/>
    </source>
</evidence>
<reference evidence="2 3" key="1">
    <citation type="submission" date="2018-07" db="EMBL/GenBank/DDBJ databases">
        <title>Complete genome sequence of Flavobacterium psychrolimnae LMG 22018.</title>
        <authorList>
            <person name="Kim D.-U."/>
        </authorList>
    </citation>
    <scope>NUCLEOTIDE SEQUENCE [LARGE SCALE GENOMIC DNA]</scope>
    <source>
        <strain evidence="2 3">LMG 22018</strain>
    </source>
</reference>
<comment type="caution">
    <text evidence="2">The sequence shown here is derived from an EMBL/GenBank/DDBJ whole genome shotgun (WGS) entry which is preliminary data.</text>
</comment>
<dbReference type="Proteomes" id="UP000253676">
    <property type="component" value="Unassembled WGS sequence"/>
</dbReference>
<organism evidence="2 3">
    <name type="scientific">Flavobacterium psychrolimnae</name>
    <dbReference type="NCBI Taxonomy" id="249351"/>
    <lineage>
        <taxon>Bacteria</taxon>
        <taxon>Pseudomonadati</taxon>
        <taxon>Bacteroidota</taxon>
        <taxon>Flavobacteriia</taxon>
        <taxon>Flavobacteriales</taxon>
        <taxon>Flavobacteriaceae</taxon>
        <taxon>Flavobacterium</taxon>
    </lineage>
</organism>
<dbReference type="RefSeq" id="WP_113634580.1">
    <property type="nucleotide sequence ID" value="NZ_QNUX01000005.1"/>
</dbReference>
<dbReference type="EMBL" id="QNUX01000005">
    <property type="protein sequence ID" value="RBN50713.1"/>
    <property type="molecule type" value="Genomic_DNA"/>
</dbReference>
<feature type="signal peptide" evidence="1">
    <location>
        <begin position="1"/>
        <end position="16"/>
    </location>
</feature>
<keyword evidence="3" id="KW-1185">Reference proteome</keyword>
<feature type="chain" id="PRO_5016866717" evidence="1">
    <location>
        <begin position="17"/>
        <end position="126"/>
    </location>
</feature>
<name>A0A366B252_9FLAO</name>
<proteinExistence type="predicted"/>
<keyword evidence="1" id="KW-0732">Signal</keyword>
<protein>
    <submittedName>
        <fullName evidence="2">Uncharacterized protein</fullName>
    </submittedName>
</protein>
<gene>
    <name evidence="2" type="ORF">DR980_07385</name>
</gene>
<evidence type="ECO:0000313" key="2">
    <source>
        <dbReference type="EMBL" id="RBN50713.1"/>
    </source>
</evidence>
<accession>A0A366B252</accession>
<dbReference type="OrthoDB" id="1353823at2"/>
<sequence>MKKIMFLLLLSGSLYAQEQVFNVQRYCIDEQPFKKGECNTVGNEYSFVFLDTQKRTVVFFLTATKMKYKIVDSGVFAPDKNYSFYTLENEKGQLEMRINTQKTKIEFLYPNTHVYLTVGKSTKAMR</sequence>